<accession>A0A6G5QP96</accession>
<name>A0A6G5QP96_CAMRE</name>
<dbReference type="Proteomes" id="UP000502377">
    <property type="component" value="Chromosome"/>
</dbReference>
<dbReference type="EMBL" id="CP012543">
    <property type="protein sequence ID" value="QCD47535.1"/>
    <property type="molecule type" value="Genomic_DNA"/>
</dbReference>
<dbReference type="InterPro" id="IPR026881">
    <property type="entry name" value="WYL_dom"/>
</dbReference>
<dbReference type="KEGG" id="crx:CRECT_1916"/>
<reference evidence="2 3" key="1">
    <citation type="submission" date="2016-07" db="EMBL/GenBank/DDBJ databases">
        <title>Comparative genomics of the Campylobacter concisus group.</title>
        <authorList>
            <person name="Miller W.G."/>
            <person name="Yee E."/>
            <person name="Chapman M.H."/>
            <person name="Huynh S."/>
            <person name="Bono J.L."/>
            <person name="On S.L.W."/>
            <person name="StLeger J."/>
            <person name="Foster G."/>
            <person name="Parker C.T."/>
        </authorList>
    </citation>
    <scope>NUCLEOTIDE SEQUENCE [LARGE SCALE GENOMIC DNA]</scope>
    <source>
        <strain evidence="2 3">ATCC 33238</strain>
    </source>
</reference>
<sequence>MRSHDKIGFRLSRILTRLNSGARLGIDELVEEFNVNKRTILRDFERLSILPIQKENGKYFLEEYALGKLGFKDIKAFAALIGARSLFPELDDRFISDVLNEKLNKAYLIKNQGFESIQISRDDFEAVSAAVIKNRTLECEYNGKERKLNPYKLINNSGIWYLLADDEGKLKNFTLSKIKRIKIKGDTFAANAEFLKRIEKNDTNWFSDAKFKVTLEIKNEAMEYFKRKEFLPNYEVVQENKDKIIISTMISYDDEILRVVKYWLPFIKIVEPLNLKDKFENLLRDYLK</sequence>
<dbReference type="PANTHER" id="PTHR34580">
    <property type="match status" value="1"/>
</dbReference>
<dbReference type="PROSITE" id="PS52050">
    <property type="entry name" value="WYL"/>
    <property type="match status" value="1"/>
</dbReference>
<gene>
    <name evidence="2" type="ORF">CRECT_1916</name>
</gene>
<evidence type="ECO:0000313" key="3">
    <source>
        <dbReference type="Proteomes" id="UP000502377"/>
    </source>
</evidence>
<organism evidence="2 3">
    <name type="scientific">Campylobacter rectus</name>
    <name type="common">Wolinella recta</name>
    <dbReference type="NCBI Taxonomy" id="203"/>
    <lineage>
        <taxon>Bacteria</taxon>
        <taxon>Pseudomonadati</taxon>
        <taxon>Campylobacterota</taxon>
        <taxon>Epsilonproteobacteria</taxon>
        <taxon>Campylobacterales</taxon>
        <taxon>Campylobacteraceae</taxon>
        <taxon>Campylobacter</taxon>
    </lineage>
</organism>
<dbReference type="InterPro" id="IPR051534">
    <property type="entry name" value="CBASS_pafABC_assoc_protein"/>
</dbReference>
<dbReference type="RefSeq" id="WP_004318529.1">
    <property type="nucleotide sequence ID" value="NZ_CP012543.1"/>
</dbReference>
<dbReference type="PANTHER" id="PTHR34580:SF1">
    <property type="entry name" value="PROTEIN PAFC"/>
    <property type="match status" value="1"/>
</dbReference>
<dbReference type="AlphaFoldDB" id="A0A6G5QP96"/>
<dbReference type="Pfam" id="PF13280">
    <property type="entry name" value="WYL"/>
    <property type="match status" value="1"/>
</dbReference>
<feature type="domain" description="WYL" evidence="1">
    <location>
        <begin position="124"/>
        <end position="182"/>
    </location>
</feature>
<protein>
    <submittedName>
        <fullName evidence="2">Transcriptional regulator (WYL domain)</fullName>
    </submittedName>
</protein>
<evidence type="ECO:0000313" key="2">
    <source>
        <dbReference type="EMBL" id="QCD47535.1"/>
    </source>
</evidence>
<evidence type="ECO:0000259" key="1">
    <source>
        <dbReference type="Pfam" id="PF13280"/>
    </source>
</evidence>
<proteinExistence type="predicted"/>